<dbReference type="GO" id="GO:0033320">
    <property type="term" value="P:UDP-D-xylose biosynthetic process"/>
    <property type="evidence" value="ECO:0007669"/>
    <property type="project" value="UniProtKB-UniPathway"/>
</dbReference>
<dbReference type="InterPro" id="IPR016040">
    <property type="entry name" value="NAD(P)-bd_dom"/>
</dbReference>
<dbReference type="EMBL" id="LBYI01000013">
    <property type="protein sequence ID" value="KKR50241.1"/>
    <property type="molecule type" value="Genomic_DNA"/>
</dbReference>
<protein>
    <submittedName>
        <fullName evidence="2">NAD(P)-dependent sugar epimerase/dehydratase</fullName>
    </submittedName>
</protein>
<evidence type="ECO:0000259" key="1">
    <source>
        <dbReference type="Pfam" id="PF16363"/>
    </source>
</evidence>
<feature type="domain" description="NAD(P)-binding" evidence="1">
    <location>
        <begin position="10"/>
        <end position="317"/>
    </location>
</feature>
<gene>
    <name evidence="2" type="ORF">UT84_C0013G0011</name>
</gene>
<proteinExistence type="predicted"/>
<comment type="caution">
    <text evidence="2">The sequence shown here is derived from an EMBL/GenBank/DDBJ whole genome shotgun (WGS) entry which is preliminary data.</text>
</comment>
<evidence type="ECO:0000313" key="3">
    <source>
        <dbReference type="Proteomes" id="UP000034531"/>
    </source>
</evidence>
<dbReference type="Pfam" id="PF16363">
    <property type="entry name" value="GDP_Man_Dehyd"/>
    <property type="match status" value="1"/>
</dbReference>
<dbReference type="Proteomes" id="UP000034531">
    <property type="component" value="Unassembled WGS sequence"/>
</dbReference>
<dbReference type="InterPro" id="IPR036291">
    <property type="entry name" value="NAD(P)-bd_dom_sf"/>
</dbReference>
<organism evidence="2 3">
    <name type="scientific">Candidatus Curtissbacteria bacterium GW2011_GWA1_40_16</name>
    <dbReference type="NCBI Taxonomy" id="1618405"/>
    <lineage>
        <taxon>Bacteria</taxon>
        <taxon>Candidatus Curtissiibacteriota</taxon>
    </lineage>
</organism>
<reference evidence="2 3" key="1">
    <citation type="journal article" date="2015" name="Nature">
        <title>rRNA introns, odd ribosomes, and small enigmatic genomes across a large radiation of phyla.</title>
        <authorList>
            <person name="Brown C.T."/>
            <person name="Hug L.A."/>
            <person name="Thomas B.C."/>
            <person name="Sharon I."/>
            <person name="Castelle C.J."/>
            <person name="Singh A."/>
            <person name="Wilkins M.J."/>
            <person name="Williams K.H."/>
            <person name="Banfield J.F."/>
        </authorList>
    </citation>
    <scope>NUCLEOTIDE SEQUENCE [LARGE SCALE GENOMIC DNA]</scope>
</reference>
<dbReference type="AlphaFoldDB" id="A0A0G0RK40"/>
<dbReference type="UniPathway" id="UPA00796">
    <property type="reaction ID" value="UER00771"/>
</dbReference>
<sequence>MLKNNLTIGVTGAAGFIGCHLCEKLIRLGFKVIGIDNLSKGSKKNINDLLKNDKFSFNKVDVLDYNKIQKILSPAHVIVHLAAGKIPRYGNRLEILLTNTKGTENILEIAKKTRAKVVFASTSDVYGKNTILPFREDSDLVIGSSEVARWAYAVSKIFDEHLCFAYYEEYQVPFVILRLFGVFGPRQHRSWWGGPQSLFIDLILQKKEVEMHGDGKQTRTFTFIDDAVSAIIKSIKSQKANGQVINIGTKFEISILQFAKLIAKMLNKKLKVKKVPYNSFTGKRYEDVIKRVPDITKAKRILNWSPKTTLQSGLEQTIQWYINNPI</sequence>
<evidence type="ECO:0000313" key="2">
    <source>
        <dbReference type="EMBL" id="KKR50241.1"/>
    </source>
</evidence>
<dbReference type="SUPFAM" id="SSF51735">
    <property type="entry name" value="NAD(P)-binding Rossmann-fold domains"/>
    <property type="match status" value="1"/>
</dbReference>
<name>A0A0G0RK40_9BACT</name>
<dbReference type="PANTHER" id="PTHR43000">
    <property type="entry name" value="DTDP-D-GLUCOSE 4,6-DEHYDRATASE-RELATED"/>
    <property type="match status" value="1"/>
</dbReference>
<dbReference type="PROSITE" id="PS51257">
    <property type="entry name" value="PROKAR_LIPOPROTEIN"/>
    <property type="match status" value="1"/>
</dbReference>
<accession>A0A0G0RK40</accession>
<dbReference type="Gene3D" id="3.40.50.720">
    <property type="entry name" value="NAD(P)-binding Rossmann-like Domain"/>
    <property type="match status" value="1"/>
</dbReference>